<evidence type="ECO:0000313" key="1">
    <source>
        <dbReference type="EMBL" id="GAA0494572.1"/>
    </source>
</evidence>
<organism evidence="1 2">
    <name type="scientific">Streptomyces olivaceiscleroticus</name>
    <dbReference type="NCBI Taxonomy" id="68245"/>
    <lineage>
        <taxon>Bacteria</taxon>
        <taxon>Bacillati</taxon>
        <taxon>Actinomycetota</taxon>
        <taxon>Actinomycetes</taxon>
        <taxon>Kitasatosporales</taxon>
        <taxon>Streptomycetaceae</taxon>
        <taxon>Streptomyces</taxon>
    </lineage>
</organism>
<sequence length="97" mass="10844">MESGRAKRVRHVGRRCLQQGRTWPEVPARVDGASEADVRKRRAEVQRTSSVLKSTVPWGVVGAYLRCGGRTVARAPLRDVRVLQKCDIEALKHLKIG</sequence>
<evidence type="ECO:0000313" key="2">
    <source>
        <dbReference type="Proteomes" id="UP001500909"/>
    </source>
</evidence>
<accession>A0ABN1BC09</accession>
<comment type="caution">
    <text evidence="1">The sequence shown here is derived from an EMBL/GenBank/DDBJ whole genome shotgun (WGS) entry which is preliminary data.</text>
</comment>
<proteinExistence type="predicted"/>
<protein>
    <recommendedName>
        <fullName evidence="3">Integrase</fullName>
    </recommendedName>
</protein>
<dbReference type="EMBL" id="BAAABY010000054">
    <property type="protein sequence ID" value="GAA0494572.1"/>
    <property type="molecule type" value="Genomic_DNA"/>
</dbReference>
<keyword evidence="2" id="KW-1185">Reference proteome</keyword>
<gene>
    <name evidence="1" type="ORF">GCM10010361_69890</name>
</gene>
<name>A0ABN1BC09_9ACTN</name>
<reference evidence="1 2" key="1">
    <citation type="journal article" date="2019" name="Int. J. Syst. Evol. Microbiol.">
        <title>The Global Catalogue of Microorganisms (GCM) 10K type strain sequencing project: providing services to taxonomists for standard genome sequencing and annotation.</title>
        <authorList>
            <consortium name="The Broad Institute Genomics Platform"/>
            <consortium name="The Broad Institute Genome Sequencing Center for Infectious Disease"/>
            <person name="Wu L."/>
            <person name="Ma J."/>
        </authorList>
    </citation>
    <scope>NUCLEOTIDE SEQUENCE [LARGE SCALE GENOMIC DNA]</scope>
    <source>
        <strain evidence="1 2">JCM 4805</strain>
    </source>
</reference>
<dbReference type="Proteomes" id="UP001500909">
    <property type="component" value="Unassembled WGS sequence"/>
</dbReference>
<evidence type="ECO:0008006" key="3">
    <source>
        <dbReference type="Google" id="ProtNLM"/>
    </source>
</evidence>